<evidence type="ECO:0000256" key="1">
    <source>
        <dbReference type="ARBA" id="ARBA00001933"/>
    </source>
</evidence>
<dbReference type="SUPFAM" id="SSF53383">
    <property type="entry name" value="PLP-dependent transferases"/>
    <property type="match status" value="1"/>
</dbReference>
<keyword evidence="3" id="KW-0663">Pyridoxal phosphate</keyword>
<comment type="caution">
    <text evidence="4">The sequence shown here is derived from an EMBL/GenBank/DDBJ whole genome shotgun (WGS) entry which is preliminary data.</text>
</comment>
<dbReference type="EMBL" id="JBHTHY010000024">
    <property type="protein sequence ID" value="MFD0799404.1"/>
    <property type="molecule type" value="Genomic_DNA"/>
</dbReference>
<accession>A0ABW3B8M3</accession>
<evidence type="ECO:0000256" key="3">
    <source>
        <dbReference type="ARBA" id="ARBA00022898"/>
    </source>
</evidence>
<evidence type="ECO:0000256" key="2">
    <source>
        <dbReference type="ARBA" id="ARBA00022679"/>
    </source>
</evidence>
<dbReference type="RefSeq" id="WP_379936382.1">
    <property type="nucleotide sequence ID" value="NZ_JBHTHY010000024.1"/>
</dbReference>
<evidence type="ECO:0000313" key="5">
    <source>
        <dbReference type="Proteomes" id="UP001597012"/>
    </source>
</evidence>
<keyword evidence="2" id="KW-0808">Transferase</keyword>
<dbReference type="Proteomes" id="UP001597012">
    <property type="component" value="Unassembled WGS sequence"/>
</dbReference>
<dbReference type="PANTHER" id="PTHR13693">
    <property type="entry name" value="CLASS II AMINOTRANSFERASE/8-AMINO-7-OXONONANOATE SYNTHASE"/>
    <property type="match status" value="1"/>
</dbReference>
<dbReference type="InterPro" id="IPR050087">
    <property type="entry name" value="AON_synthase_class-II"/>
</dbReference>
<protein>
    <submittedName>
        <fullName evidence="4">Pyridoxal phosphate-dependent aminotransferase family protein</fullName>
    </submittedName>
</protein>
<dbReference type="Gene3D" id="3.90.1150.10">
    <property type="entry name" value="Aspartate Aminotransferase, domain 1"/>
    <property type="match status" value="1"/>
</dbReference>
<dbReference type="InterPro" id="IPR015422">
    <property type="entry name" value="PyrdxlP-dep_Trfase_small"/>
</dbReference>
<evidence type="ECO:0000313" key="4">
    <source>
        <dbReference type="EMBL" id="MFD0799404.1"/>
    </source>
</evidence>
<dbReference type="GO" id="GO:0008483">
    <property type="term" value="F:transaminase activity"/>
    <property type="evidence" value="ECO:0007669"/>
    <property type="project" value="UniProtKB-KW"/>
</dbReference>
<sequence length="347" mass="38618">MAHFIDAFPGRFISIDGNTYTYFGGTAYLGLQNHPVFQGIFIENVKRYGTNYGASRKSNVRFTVFEEAEQHLAQLVGSEACLTMSSGYLAGQFLANFLKNKKHKLFYAPNTHSALFINKDKNHHSYMDLLEAINKHLNSDNNAVPVLFLDSIDFSGLNYPNFESLKRLPLSELILVVDDSHGIGIVGEKGSGVFKTLQKLGTRQLFLCASLGKGFGIQAGAVFGTAKDIKAMENTAFFGGASPASPAAMATFINAATIYEQQRTILKKHLAQFWELNQHKSLFYYMEGHPSFSFNNPKLTDLLFKHKIVVTDFNYPNENAPVMSRIVLSASHTKEDIIQLSSLLYSL</sequence>
<dbReference type="PANTHER" id="PTHR13693:SF100">
    <property type="entry name" value="8-AMINO-7-OXONONANOATE SYNTHASE"/>
    <property type="match status" value="1"/>
</dbReference>
<name>A0ABW3B8M3_9FLAO</name>
<dbReference type="InterPro" id="IPR015424">
    <property type="entry name" value="PyrdxlP-dep_Trfase"/>
</dbReference>
<gene>
    <name evidence="4" type="ORF">ACFQZJ_18170</name>
</gene>
<reference evidence="5" key="1">
    <citation type="journal article" date="2019" name="Int. J. Syst. Evol. Microbiol.">
        <title>The Global Catalogue of Microorganisms (GCM) 10K type strain sequencing project: providing services to taxonomists for standard genome sequencing and annotation.</title>
        <authorList>
            <consortium name="The Broad Institute Genomics Platform"/>
            <consortium name="The Broad Institute Genome Sequencing Center for Infectious Disease"/>
            <person name="Wu L."/>
            <person name="Ma J."/>
        </authorList>
    </citation>
    <scope>NUCLEOTIDE SEQUENCE [LARGE SCALE GENOMIC DNA]</scope>
    <source>
        <strain evidence="5">CCUG 61948</strain>
    </source>
</reference>
<organism evidence="4 5">
    <name type="scientific">Maribacter chungangensis</name>
    <dbReference type="NCBI Taxonomy" id="1069117"/>
    <lineage>
        <taxon>Bacteria</taxon>
        <taxon>Pseudomonadati</taxon>
        <taxon>Bacteroidota</taxon>
        <taxon>Flavobacteriia</taxon>
        <taxon>Flavobacteriales</taxon>
        <taxon>Flavobacteriaceae</taxon>
        <taxon>Maribacter</taxon>
    </lineage>
</organism>
<dbReference type="Gene3D" id="3.40.640.10">
    <property type="entry name" value="Type I PLP-dependent aspartate aminotransferase-like (Major domain)"/>
    <property type="match status" value="1"/>
</dbReference>
<keyword evidence="4" id="KW-0032">Aminotransferase</keyword>
<proteinExistence type="predicted"/>
<keyword evidence="5" id="KW-1185">Reference proteome</keyword>
<dbReference type="InterPro" id="IPR015421">
    <property type="entry name" value="PyrdxlP-dep_Trfase_major"/>
</dbReference>
<comment type="cofactor">
    <cofactor evidence="1">
        <name>pyridoxal 5'-phosphate</name>
        <dbReference type="ChEBI" id="CHEBI:597326"/>
    </cofactor>
</comment>